<dbReference type="Pfam" id="PF21003">
    <property type="entry name" value="NucS_N"/>
    <property type="match status" value="1"/>
</dbReference>
<dbReference type="InterPro" id="IPR048301">
    <property type="entry name" value="NucS_C"/>
</dbReference>
<feature type="domain" description="Endonuclease NucS N-terminal PH-like" evidence="7">
    <location>
        <begin position="2"/>
        <end position="97"/>
    </location>
</feature>
<organism evidence="8">
    <name type="scientific">Candidatus Methanogaster sp. ANME-2c ERB4</name>
    <dbReference type="NCBI Taxonomy" id="2759911"/>
    <lineage>
        <taxon>Archaea</taxon>
        <taxon>Methanobacteriati</taxon>
        <taxon>Methanobacteriota</taxon>
        <taxon>Stenosarchaea group</taxon>
        <taxon>Methanomicrobia</taxon>
        <taxon>Methanosarcinales</taxon>
        <taxon>ANME-2 cluster</taxon>
        <taxon>Candidatus Methanogasteraceae</taxon>
        <taxon>Candidatus Methanogaster</taxon>
    </lineage>
</organism>
<feature type="domain" description="Endonuclease NucS C-terminal" evidence="6">
    <location>
        <begin position="105"/>
        <end position="159"/>
    </location>
</feature>
<dbReference type="Pfam" id="PF01939">
    <property type="entry name" value="NucS_C"/>
    <property type="match status" value="1"/>
</dbReference>
<keyword evidence="2" id="KW-0540">Nuclease</keyword>
<evidence type="ECO:0000259" key="7">
    <source>
        <dbReference type="Pfam" id="PF21003"/>
    </source>
</evidence>
<evidence type="ECO:0000256" key="5">
    <source>
        <dbReference type="ARBA" id="ARBA00023125"/>
    </source>
</evidence>
<name>A0A7G9YIB8_9EURY</name>
<proteinExistence type="predicted"/>
<dbReference type="GO" id="GO:0004519">
    <property type="term" value="F:endonuclease activity"/>
    <property type="evidence" value="ECO:0007669"/>
    <property type="project" value="UniProtKB-KW"/>
</dbReference>
<reference evidence="8" key="1">
    <citation type="submission" date="2020-06" db="EMBL/GenBank/DDBJ databases">
        <title>Unique genomic features of the anaerobic methanotrophic archaea.</title>
        <authorList>
            <person name="Chadwick G.L."/>
            <person name="Skennerton C.T."/>
            <person name="Laso-Perez R."/>
            <person name="Leu A.O."/>
            <person name="Speth D.R."/>
            <person name="Yu H."/>
            <person name="Morgan-Lang C."/>
            <person name="Hatzenpichler R."/>
            <person name="Goudeau D."/>
            <person name="Malmstrom R."/>
            <person name="Brazelton W.J."/>
            <person name="Woyke T."/>
            <person name="Hallam S.J."/>
            <person name="Tyson G.W."/>
            <person name="Wegener G."/>
            <person name="Boetius A."/>
            <person name="Orphan V."/>
        </authorList>
    </citation>
    <scope>NUCLEOTIDE SEQUENCE</scope>
</reference>
<accession>A0A7G9YIB8</accession>
<keyword evidence="5" id="KW-0238">DNA-binding</keyword>
<evidence type="ECO:0000256" key="3">
    <source>
        <dbReference type="ARBA" id="ARBA00022759"/>
    </source>
</evidence>
<keyword evidence="3 8" id="KW-0255">Endonuclease</keyword>
<gene>
    <name evidence="8" type="primary">nucS</name>
    <name evidence="8" type="ORF">FMEMAFBA_00010</name>
</gene>
<keyword evidence="4 8" id="KW-0378">Hydrolase</keyword>
<dbReference type="InterPro" id="IPR048302">
    <property type="entry name" value="NucS_N"/>
</dbReference>
<evidence type="ECO:0000313" key="8">
    <source>
        <dbReference type="EMBL" id="QNO47752.1"/>
    </source>
</evidence>
<dbReference type="CDD" id="cd22341">
    <property type="entry name" value="NucS-like"/>
    <property type="match status" value="1"/>
</dbReference>
<protein>
    <submittedName>
        <fullName evidence="8">Endonuclease NucS</fullName>
        <ecNumber evidence="8">3.1.-.-</ecNumber>
    </submittedName>
</protein>
<evidence type="ECO:0000256" key="4">
    <source>
        <dbReference type="ARBA" id="ARBA00022801"/>
    </source>
</evidence>
<dbReference type="PANTHER" id="PTHR38814:SF1">
    <property type="entry name" value="ENDONUCLEASE NUCS"/>
    <property type="match status" value="1"/>
</dbReference>
<sequence>MVGCCSVEYVGRARSTLGWGERIVIVKPDGSVLVHQRVGREPVNWQPPDTRVRYQTETDDGTALFVIYSYRFKPPEKMYVRFKNIETISAHMLRDDQALQITGAESDIADRIMSNPSVIEEGLRITDREKQTRSGAIDLYGIDRDHTPAIIEIKRSQPTPSAVY</sequence>
<evidence type="ECO:0000256" key="1">
    <source>
        <dbReference type="ARBA" id="ARBA00022490"/>
    </source>
</evidence>
<dbReference type="GO" id="GO:0016787">
    <property type="term" value="F:hydrolase activity"/>
    <property type="evidence" value="ECO:0007669"/>
    <property type="project" value="UniProtKB-KW"/>
</dbReference>
<dbReference type="InterPro" id="IPR049173">
    <property type="entry name" value="NucS_N_sf"/>
</dbReference>
<dbReference type="EC" id="3.1.-.-" evidence="8"/>
<dbReference type="AlphaFoldDB" id="A0A7G9YIB8"/>
<evidence type="ECO:0000259" key="6">
    <source>
        <dbReference type="Pfam" id="PF01939"/>
    </source>
</evidence>
<dbReference type="InterPro" id="IPR011856">
    <property type="entry name" value="tRNA_endonuc-like_dom_sf"/>
</dbReference>
<keyword evidence="1" id="KW-0963">Cytoplasm</keyword>
<dbReference type="Gene3D" id="3.40.1350.10">
    <property type="match status" value="1"/>
</dbReference>
<dbReference type="Gene3D" id="2.70.180.20">
    <property type="match status" value="1"/>
</dbReference>
<dbReference type="EMBL" id="MT631274">
    <property type="protein sequence ID" value="QNO47752.1"/>
    <property type="molecule type" value="Genomic_DNA"/>
</dbReference>
<dbReference type="InterPro" id="IPR002793">
    <property type="entry name" value="Endonuclease_NucS"/>
</dbReference>
<dbReference type="PANTHER" id="PTHR38814">
    <property type="entry name" value="ENDONUCLEASE NUCS"/>
    <property type="match status" value="1"/>
</dbReference>
<dbReference type="GO" id="GO:0003677">
    <property type="term" value="F:DNA binding"/>
    <property type="evidence" value="ECO:0007669"/>
    <property type="project" value="UniProtKB-KW"/>
</dbReference>
<evidence type="ECO:0000256" key="2">
    <source>
        <dbReference type="ARBA" id="ARBA00022722"/>
    </source>
</evidence>